<dbReference type="KEGG" id="manq:L1994_07150"/>
<dbReference type="AlphaFoldDB" id="A0AAF0FSV2"/>
<dbReference type="EC" id="3.5.1.44" evidence="3"/>
<evidence type="ECO:0000313" key="5">
    <source>
        <dbReference type="EMBL" id="WFN35933.1"/>
    </source>
</evidence>
<name>A0AAF0FSV2_9EURY</name>
<reference evidence="5" key="1">
    <citation type="submission" date="2022-01" db="EMBL/GenBank/DDBJ databases">
        <title>Complete genome of Methanomicrobium antiquum DSM 21220.</title>
        <authorList>
            <person name="Chen S.-C."/>
            <person name="You Y.-T."/>
            <person name="Zhou Y.-Z."/>
            <person name="Lai M.-C."/>
        </authorList>
    </citation>
    <scope>NUCLEOTIDE SEQUENCE</scope>
    <source>
        <strain evidence="5">DSM 21220</strain>
    </source>
</reference>
<gene>
    <name evidence="3" type="primary">cheD</name>
    <name evidence="5" type="ORF">L1994_07150</name>
</gene>
<keyword evidence="4" id="KW-0472">Membrane</keyword>
<dbReference type="GO" id="GO:0050568">
    <property type="term" value="F:protein-glutamine glutaminase activity"/>
    <property type="evidence" value="ECO:0007669"/>
    <property type="project" value="UniProtKB-UniRule"/>
</dbReference>
<dbReference type="InterPro" id="IPR011324">
    <property type="entry name" value="Cytotoxic_necrot_fac-like_cat"/>
</dbReference>
<dbReference type="SUPFAM" id="SSF64438">
    <property type="entry name" value="CNF1/YfiH-like putative cysteine hydrolases"/>
    <property type="match status" value="1"/>
</dbReference>
<dbReference type="PANTHER" id="PTHR35147">
    <property type="entry name" value="CHEMORECEPTOR GLUTAMINE DEAMIDASE CHED-RELATED"/>
    <property type="match status" value="1"/>
</dbReference>
<dbReference type="GeneID" id="79950162"/>
<dbReference type="InterPro" id="IPR005659">
    <property type="entry name" value="Chemorcpt_Glu_NH3ase_CheD"/>
</dbReference>
<dbReference type="CDD" id="cd16352">
    <property type="entry name" value="CheD"/>
    <property type="match status" value="1"/>
</dbReference>
<evidence type="ECO:0000256" key="1">
    <source>
        <dbReference type="ARBA" id="ARBA00022500"/>
    </source>
</evidence>
<dbReference type="HAMAP" id="MF_01440">
    <property type="entry name" value="CheD"/>
    <property type="match status" value="1"/>
</dbReference>
<comment type="catalytic activity">
    <reaction evidence="3">
        <text>L-glutaminyl-[protein] + H2O = L-glutamyl-[protein] + NH4(+)</text>
        <dbReference type="Rhea" id="RHEA:16441"/>
        <dbReference type="Rhea" id="RHEA-COMP:10207"/>
        <dbReference type="Rhea" id="RHEA-COMP:10208"/>
        <dbReference type="ChEBI" id="CHEBI:15377"/>
        <dbReference type="ChEBI" id="CHEBI:28938"/>
        <dbReference type="ChEBI" id="CHEBI:29973"/>
        <dbReference type="ChEBI" id="CHEBI:30011"/>
        <dbReference type="EC" id="3.5.1.44"/>
    </reaction>
</comment>
<keyword evidence="1 3" id="KW-0145">Chemotaxis</keyword>
<dbReference type="Gene3D" id="3.30.1330.200">
    <property type="match status" value="1"/>
</dbReference>
<dbReference type="Pfam" id="PF03975">
    <property type="entry name" value="CheD"/>
    <property type="match status" value="1"/>
</dbReference>
<accession>A0AAF0FSV2</accession>
<evidence type="ECO:0000256" key="2">
    <source>
        <dbReference type="ARBA" id="ARBA00022801"/>
    </source>
</evidence>
<evidence type="ECO:0000313" key="6">
    <source>
        <dbReference type="Proteomes" id="UP001218895"/>
    </source>
</evidence>
<dbReference type="PROSITE" id="PS51257">
    <property type="entry name" value="PROKAR_LIPOPROTEIN"/>
    <property type="match status" value="1"/>
</dbReference>
<dbReference type="RefSeq" id="WP_278098772.1">
    <property type="nucleotide sequence ID" value="NZ_CP091092.1"/>
</dbReference>
<dbReference type="InterPro" id="IPR038592">
    <property type="entry name" value="CheD-like_sf"/>
</dbReference>
<keyword evidence="4" id="KW-0812">Transmembrane</keyword>
<comment type="function">
    <text evidence="3">Probably deamidates glutamine residues to glutamate on methyl-accepting chemotaxis receptors (MCPs), playing an important role in chemotaxis.</text>
</comment>
<sequence length="162" mass="17275">MAEKTQGDKGTNVGIGEYHVGNFLMTSIGLGSCVAVILHDKRRSTGAVAHVMLPESNGKTERPGKFADTAIPTMYDELIKSGSNKRDITAKIAGGSSMFKQFKGNLDIGGRNVEAIKTALETCHIKLDGEDVGGNFGRSITYNPTQNGIVQIRRADGSCTEI</sequence>
<dbReference type="EMBL" id="CP091092">
    <property type="protein sequence ID" value="WFN35933.1"/>
    <property type="molecule type" value="Genomic_DNA"/>
</dbReference>
<dbReference type="GO" id="GO:0006935">
    <property type="term" value="P:chemotaxis"/>
    <property type="evidence" value="ECO:0007669"/>
    <property type="project" value="UniProtKB-UniRule"/>
</dbReference>
<evidence type="ECO:0000256" key="3">
    <source>
        <dbReference type="HAMAP-Rule" id="MF_01440"/>
    </source>
</evidence>
<protein>
    <recommendedName>
        <fullName evidence="3">Probable chemoreceptor glutamine deamidase CheD</fullName>
        <ecNumber evidence="3">3.5.1.44</ecNumber>
    </recommendedName>
</protein>
<keyword evidence="4" id="KW-1133">Transmembrane helix</keyword>
<dbReference type="PANTHER" id="PTHR35147:SF1">
    <property type="entry name" value="CHEMORECEPTOR GLUTAMINE DEAMIDASE CHED-RELATED"/>
    <property type="match status" value="1"/>
</dbReference>
<comment type="similarity">
    <text evidence="3">Belongs to the CheD family.</text>
</comment>
<keyword evidence="6" id="KW-1185">Reference proteome</keyword>
<organism evidence="5 6">
    <name type="scientific">Methanomicrobium antiquum</name>
    <dbReference type="NCBI Taxonomy" id="487686"/>
    <lineage>
        <taxon>Archaea</taxon>
        <taxon>Methanobacteriati</taxon>
        <taxon>Methanobacteriota</taxon>
        <taxon>Stenosarchaea group</taxon>
        <taxon>Methanomicrobia</taxon>
        <taxon>Methanomicrobiales</taxon>
        <taxon>Methanomicrobiaceae</taxon>
        <taxon>Methanomicrobium</taxon>
    </lineage>
</organism>
<dbReference type="Proteomes" id="UP001218895">
    <property type="component" value="Chromosome"/>
</dbReference>
<feature type="transmembrane region" description="Helical" evidence="4">
    <location>
        <begin position="20"/>
        <end position="38"/>
    </location>
</feature>
<keyword evidence="2 3" id="KW-0378">Hydrolase</keyword>
<evidence type="ECO:0000256" key="4">
    <source>
        <dbReference type="SAM" id="Phobius"/>
    </source>
</evidence>
<proteinExistence type="inferred from homology"/>